<dbReference type="RefSeq" id="WP_122627425.1">
    <property type="nucleotide sequence ID" value="NZ_UPPP01000064.1"/>
</dbReference>
<comment type="similarity">
    <text evidence="2">Belongs to the UPF0718 family.</text>
</comment>
<dbReference type="PANTHER" id="PTHR42775">
    <property type="entry name" value="PERMEASE RV2963-RELATED"/>
    <property type="match status" value="1"/>
</dbReference>
<keyword evidence="6 7" id="KW-0472">Membrane</keyword>
<feature type="transmembrane region" description="Helical" evidence="7">
    <location>
        <begin position="197"/>
        <end position="217"/>
    </location>
</feature>
<evidence type="ECO:0000256" key="7">
    <source>
        <dbReference type="SAM" id="Phobius"/>
    </source>
</evidence>
<protein>
    <submittedName>
        <fullName evidence="8">Predicted permease duf318</fullName>
    </submittedName>
</protein>
<keyword evidence="4 7" id="KW-0812">Transmembrane</keyword>
<evidence type="ECO:0000256" key="5">
    <source>
        <dbReference type="ARBA" id="ARBA00022989"/>
    </source>
</evidence>
<feature type="transmembrane region" description="Helical" evidence="7">
    <location>
        <begin position="74"/>
        <end position="97"/>
    </location>
</feature>
<name>A0A498R869_9FIRM</name>
<dbReference type="Proteomes" id="UP000277811">
    <property type="component" value="Unassembled WGS sequence"/>
</dbReference>
<organism evidence="8 9">
    <name type="scientific">Lucifera butyrica</name>
    <dbReference type="NCBI Taxonomy" id="1351585"/>
    <lineage>
        <taxon>Bacteria</taxon>
        <taxon>Bacillati</taxon>
        <taxon>Bacillota</taxon>
        <taxon>Negativicutes</taxon>
        <taxon>Veillonellales</taxon>
        <taxon>Veillonellaceae</taxon>
        <taxon>Lucifera</taxon>
    </lineage>
</organism>
<dbReference type="OrthoDB" id="9777774at2"/>
<keyword evidence="5 7" id="KW-1133">Transmembrane helix</keyword>
<gene>
    <name evidence="8" type="ORF">LUCI_1704</name>
</gene>
<evidence type="ECO:0000313" key="9">
    <source>
        <dbReference type="Proteomes" id="UP000277811"/>
    </source>
</evidence>
<evidence type="ECO:0000256" key="1">
    <source>
        <dbReference type="ARBA" id="ARBA00004651"/>
    </source>
</evidence>
<reference evidence="8 9" key="1">
    <citation type="submission" date="2018-06" db="EMBL/GenBank/DDBJ databases">
        <authorList>
            <person name="Strepis N."/>
        </authorList>
    </citation>
    <scope>NUCLEOTIDE SEQUENCE [LARGE SCALE GENOMIC DNA]</scope>
    <source>
        <strain evidence="8">LUCI</strain>
    </source>
</reference>
<dbReference type="PANTHER" id="PTHR42775:SF1">
    <property type="entry name" value="PERMEASE RV2963-RELATED"/>
    <property type="match status" value="1"/>
</dbReference>
<dbReference type="AlphaFoldDB" id="A0A498R869"/>
<accession>A0A498R869</accession>
<feature type="transmembrane region" description="Helical" evidence="7">
    <location>
        <begin position="229"/>
        <end position="257"/>
    </location>
</feature>
<feature type="transmembrane region" description="Helical" evidence="7">
    <location>
        <begin position="36"/>
        <end position="54"/>
    </location>
</feature>
<dbReference type="GO" id="GO:0005886">
    <property type="term" value="C:plasma membrane"/>
    <property type="evidence" value="ECO:0007669"/>
    <property type="project" value="UniProtKB-SubCell"/>
</dbReference>
<feature type="transmembrane region" description="Helical" evidence="7">
    <location>
        <begin position="263"/>
        <end position="283"/>
    </location>
</feature>
<comment type="subcellular location">
    <subcellularLocation>
        <location evidence="1">Cell membrane</location>
        <topology evidence="1">Multi-pass membrane protein</topology>
    </subcellularLocation>
</comment>
<evidence type="ECO:0000256" key="3">
    <source>
        <dbReference type="ARBA" id="ARBA00022475"/>
    </source>
</evidence>
<evidence type="ECO:0000313" key="8">
    <source>
        <dbReference type="EMBL" id="VBB06472.1"/>
    </source>
</evidence>
<feature type="transmembrane region" description="Helical" evidence="7">
    <location>
        <begin position="135"/>
        <end position="156"/>
    </location>
</feature>
<feature type="transmembrane region" description="Helical" evidence="7">
    <location>
        <begin position="292"/>
        <end position="311"/>
    </location>
</feature>
<proteinExistence type="inferred from homology"/>
<dbReference type="Pfam" id="PF03773">
    <property type="entry name" value="ArsP_1"/>
    <property type="match status" value="1"/>
</dbReference>
<dbReference type="EMBL" id="UPPP01000064">
    <property type="protein sequence ID" value="VBB06472.1"/>
    <property type="molecule type" value="Genomic_DNA"/>
</dbReference>
<sequence>MLQEFADLIVYEWIGITPGTRLGDAVDFFFYDTMKIFLLLVTIIFVVAMIRSYFPPERAKKLLSHKREYVGNFLAALLGIVTPFCSCSAVPLFIGFLESGLPLGVTFSFLISSPTVNEVALVMLWGLFGWKIAAIYVATGVTIAFFSGIVIGKLHLEHLVEEYVYQIKMGESEVAVPNWQERVGYAKEYTIDILKRVWPYVLVGIGIGGWIHGYAPIDFVVKYAGPDNPFAVIIAVLIAIPLYSNAAGTIPIVQALVEKGMPLGTALAFMMAIVAISTPEMIILRKVIKPKLIAIFTGIVSISIIIIGYLFNAIL</sequence>
<dbReference type="InterPro" id="IPR005524">
    <property type="entry name" value="DUF318"/>
</dbReference>
<evidence type="ECO:0000256" key="4">
    <source>
        <dbReference type="ARBA" id="ARBA00022692"/>
    </source>
</evidence>
<dbReference type="InterPro" id="IPR053166">
    <property type="entry name" value="UPF0718_permease"/>
</dbReference>
<evidence type="ECO:0000256" key="2">
    <source>
        <dbReference type="ARBA" id="ARBA00006386"/>
    </source>
</evidence>
<keyword evidence="9" id="KW-1185">Reference proteome</keyword>
<keyword evidence="3" id="KW-1003">Cell membrane</keyword>
<evidence type="ECO:0000256" key="6">
    <source>
        <dbReference type="ARBA" id="ARBA00023136"/>
    </source>
</evidence>